<feature type="transmembrane region" description="Helical" evidence="1">
    <location>
        <begin position="96"/>
        <end position="118"/>
    </location>
</feature>
<keyword evidence="3" id="KW-1185">Reference proteome</keyword>
<reference evidence="3" key="1">
    <citation type="journal article" date="2019" name="Int. J. Syst. Evol. Microbiol.">
        <title>The Global Catalogue of Microorganisms (GCM) 10K type strain sequencing project: providing services to taxonomists for standard genome sequencing and annotation.</title>
        <authorList>
            <consortium name="The Broad Institute Genomics Platform"/>
            <consortium name="The Broad Institute Genome Sequencing Center for Infectious Disease"/>
            <person name="Wu L."/>
            <person name="Ma J."/>
        </authorList>
    </citation>
    <scope>NUCLEOTIDE SEQUENCE [LARGE SCALE GENOMIC DNA]</scope>
    <source>
        <strain evidence="3">TBRC 5832</strain>
    </source>
</reference>
<dbReference type="Proteomes" id="UP001595867">
    <property type="component" value="Unassembled WGS sequence"/>
</dbReference>
<dbReference type="EMBL" id="JBHSBL010000019">
    <property type="protein sequence ID" value="MFC4068261.1"/>
    <property type="molecule type" value="Genomic_DNA"/>
</dbReference>
<accession>A0ABV8IY88</accession>
<dbReference type="RefSeq" id="WP_378069164.1">
    <property type="nucleotide sequence ID" value="NZ_JBHSBL010000019.1"/>
</dbReference>
<keyword evidence="1" id="KW-1133">Transmembrane helix</keyword>
<evidence type="ECO:0000256" key="1">
    <source>
        <dbReference type="SAM" id="Phobius"/>
    </source>
</evidence>
<keyword evidence="1" id="KW-0472">Membrane</keyword>
<comment type="caution">
    <text evidence="2">The sequence shown here is derived from an EMBL/GenBank/DDBJ whole genome shotgun (WGS) entry which is preliminary data.</text>
</comment>
<gene>
    <name evidence="2" type="ORF">ACFO0C_25320</name>
</gene>
<evidence type="ECO:0000313" key="3">
    <source>
        <dbReference type="Proteomes" id="UP001595867"/>
    </source>
</evidence>
<organism evidence="2 3">
    <name type="scientific">Actinoplanes subglobosus</name>
    <dbReference type="NCBI Taxonomy" id="1547892"/>
    <lineage>
        <taxon>Bacteria</taxon>
        <taxon>Bacillati</taxon>
        <taxon>Actinomycetota</taxon>
        <taxon>Actinomycetes</taxon>
        <taxon>Micromonosporales</taxon>
        <taxon>Micromonosporaceae</taxon>
        <taxon>Actinoplanes</taxon>
    </lineage>
</organism>
<name>A0ABV8IY88_9ACTN</name>
<feature type="transmembrane region" description="Helical" evidence="1">
    <location>
        <begin position="67"/>
        <end position="90"/>
    </location>
</feature>
<feature type="transmembrane region" description="Helical" evidence="1">
    <location>
        <begin position="40"/>
        <end position="60"/>
    </location>
</feature>
<keyword evidence="1" id="KW-0812">Transmembrane</keyword>
<sequence>MVRIVAAGVALLGALNILRLIVQTALTFSGDEWSTGSRTVFLVLNAIPFALSVFLLPLAFQLVRGRMWAWVTALVLVSLATLIGSFALLVSFSLDGFPFLGLAMFVLPLAVLLGLVVPREVRAYFTARPAPAAYSGYPAPGPWGPPHR</sequence>
<proteinExistence type="predicted"/>
<protein>
    <submittedName>
        <fullName evidence="2">Uncharacterized protein</fullName>
    </submittedName>
</protein>
<evidence type="ECO:0000313" key="2">
    <source>
        <dbReference type="EMBL" id="MFC4068261.1"/>
    </source>
</evidence>